<name>A0ABT7C2Z3_9CYAN</name>
<dbReference type="InterPro" id="IPR027417">
    <property type="entry name" value="P-loop_NTPase"/>
</dbReference>
<evidence type="ECO:0000313" key="2">
    <source>
        <dbReference type="EMBL" id="MDJ1185660.1"/>
    </source>
</evidence>
<feature type="domain" description="Winged helix" evidence="1">
    <location>
        <begin position="4"/>
        <end position="215"/>
    </location>
</feature>
<gene>
    <name evidence="2" type="ORF">PMH09_20975</name>
</gene>
<accession>A0ABT7C2Z3</accession>
<evidence type="ECO:0000259" key="1">
    <source>
        <dbReference type="Pfam" id="PF22977"/>
    </source>
</evidence>
<sequence length="482" mass="55951">MSTDRTTSFSDNWGYLRAEFNWLDRVLRLAVARRQREKKAIDRIAKTPGERATSDWWKGLVMMDGTVGRDDMEKWDVFPSRSESGNYQQQLQEKIQASYRDRITLGLPMLCDRADLNLFEKQLVLASLAPEVNLRYSRMYQYLQDNDRTHLPTIDLILRLFCRGDREWRTARDRIISRSRLTQLGLVQFLPTNSETFLHRRVKLSDSLINYLLADRPDADILEKLLHPTRKRSPVVPCSPRDSTPPLVLPPNLQQSLAEIQHQWHSQHLLGPAWTIRKWVHRGQIVLFVGGSGTGKTTAAEVMAIQMKQKLTTVDLSLWSQPTAHLADLYDLDSAILLIKSAHLWCKRSQQTQIRQFLHHRQQHLSITIFHLHPAFHGTPVLRQWEREGIIDRILHFPIPDVGDRLKLWQQVFPPEIKVSPELDWETLAQRWVLTGGEIEQVAYHASILAARESADRAIAFSHIQQACDRLFPRKPKSRHSI</sequence>
<reference evidence="2 3" key="1">
    <citation type="submission" date="2023-01" db="EMBL/GenBank/DDBJ databases">
        <title>Novel diversity within Roseofilum (Cyanobacteria; Desertifilaceae) from marine benthic mats with descriptions of four novel species.</title>
        <authorList>
            <person name="Wang Y."/>
            <person name="Berthold D.E."/>
            <person name="Hu J."/>
            <person name="Lefler F.W."/>
            <person name="Laughinghouse H.D. IV."/>
        </authorList>
    </citation>
    <scope>NUCLEOTIDE SEQUENCE [LARGE SCALE GENOMIC DNA]</scope>
    <source>
        <strain evidence="2 3">BLCC-M143</strain>
    </source>
</reference>
<dbReference type="RefSeq" id="WP_283760301.1">
    <property type="nucleotide sequence ID" value="NZ_JAQOSQ010000043.1"/>
</dbReference>
<dbReference type="SUPFAM" id="SSF52540">
    <property type="entry name" value="P-loop containing nucleoside triphosphate hydrolases"/>
    <property type="match status" value="1"/>
</dbReference>
<protein>
    <recommendedName>
        <fullName evidence="1">Winged helix domain-containing protein</fullName>
    </recommendedName>
</protein>
<dbReference type="InterPro" id="IPR054472">
    <property type="entry name" value="WHD"/>
</dbReference>
<organism evidence="2 3">
    <name type="scientific">Roseofilum casamattae BLCC-M143</name>
    <dbReference type="NCBI Taxonomy" id="3022442"/>
    <lineage>
        <taxon>Bacteria</taxon>
        <taxon>Bacillati</taxon>
        <taxon>Cyanobacteriota</taxon>
        <taxon>Cyanophyceae</taxon>
        <taxon>Desertifilales</taxon>
        <taxon>Desertifilaceae</taxon>
        <taxon>Roseofilum</taxon>
        <taxon>Roseofilum casamattae</taxon>
    </lineage>
</organism>
<keyword evidence="3" id="KW-1185">Reference proteome</keyword>
<dbReference type="Proteomes" id="UP001232992">
    <property type="component" value="Unassembled WGS sequence"/>
</dbReference>
<dbReference type="Gene3D" id="3.40.50.300">
    <property type="entry name" value="P-loop containing nucleotide triphosphate hydrolases"/>
    <property type="match status" value="1"/>
</dbReference>
<evidence type="ECO:0000313" key="3">
    <source>
        <dbReference type="Proteomes" id="UP001232992"/>
    </source>
</evidence>
<proteinExistence type="predicted"/>
<dbReference type="Pfam" id="PF22977">
    <property type="entry name" value="WHD"/>
    <property type="match status" value="1"/>
</dbReference>
<dbReference type="EMBL" id="JAQOSQ010000043">
    <property type="protein sequence ID" value="MDJ1185660.1"/>
    <property type="molecule type" value="Genomic_DNA"/>
</dbReference>
<comment type="caution">
    <text evidence="2">The sequence shown here is derived from an EMBL/GenBank/DDBJ whole genome shotgun (WGS) entry which is preliminary data.</text>
</comment>